<reference evidence="6" key="1">
    <citation type="submission" date="2020-11" db="EMBL/GenBank/DDBJ databases">
        <authorList>
            <consortium name="DOE Joint Genome Institute"/>
            <person name="Ahrendt S."/>
            <person name="Riley R."/>
            <person name="Andreopoulos W."/>
            <person name="Labutti K."/>
            <person name="Pangilinan J."/>
            <person name="Ruiz-Duenas F.J."/>
            <person name="Barrasa J.M."/>
            <person name="Sanchez-Garcia M."/>
            <person name="Camarero S."/>
            <person name="Miyauchi S."/>
            <person name="Serrano A."/>
            <person name="Linde D."/>
            <person name="Babiker R."/>
            <person name="Drula E."/>
            <person name="Ayuso-Fernandez I."/>
            <person name="Pacheco R."/>
            <person name="Padilla G."/>
            <person name="Ferreira P."/>
            <person name="Barriuso J."/>
            <person name="Kellner H."/>
            <person name="Castanera R."/>
            <person name="Alfaro M."/>
            <person name="Ramirez L."/>
            <person name="Pisabarro A.G."/>
            <person name="Kuo A."/>
            <person name="Tritt A."/>
            <person name="Lipzen A."/>
            <person name="He G."/>
            <person name="Yan M."/>
            <person name="Ng V."/>
            <person name="Cullen D."/>
            <person name="Martin F."/>
            <person name="Rosso M.-N."/>
            <person name="Henrissat B."/>
            <person name="Hibbett D."/>
            <person name="Martinez A.T."/>
            <person name="Grigoriev I.V."/>
        </authorList>
    </citation>
    <scope>NUCLEOTIDE SEQUENCE</scope>
    <source>
        <strain evidence="6">MF-IS2</strain>
    </source>
</reference>
<dbReference type="OrthoDB" id="6287725at2759"/>
<feature type="compositionally biased region" description="Basic residues" evidence="2">
    <location>
        <begin position="183"/>
        <end position="197"/>
    </location>
</feature>
<dbReference type="GO" id="GO:0030427">
    <property type="term" value="C:site of polarized growth"/>
    <property type="evidence" value="ECO:0007669"/>
    <property type="project" value="TreeGrafter"/>
</dbReference>
<evidence type="ECO:0000259" key="3">
    <source>
        <dbReference type="Pfam" id="PF14222"/>
    </source>
</evidence>
<evidence type="ECO:0000313" key="7">
    <source>
        <dbReference type="Proteomes" id="UP000807342"/>
    </source>
</evidence>
<dbReference type="SUPFAM" id="SSF48371">
    <property type="entry name" value="ARM repeat"/>
    <property type="match status" value="2"/>
</dbReference>
<gene>
    <name evidence="6" type="ORF">P691DRAFT_806559</name>
</gene>
<feature type="compositionally biased region" description="Pro residues" evidence="2">
    <location>
        <begin position="217"/>
        <end position="226"/>
    </location>
</feature>
<feature type="compositionally biased region" description="Polar residues" evidence="2">
    <location>
        <begin position="147"/>
        <end position="169"/>
    </location>
</feature>
<evidence type="ECO:0000256" key="1">
    <source>
        <dbReference type="SAM" id="Coils"/>
    </source>
</evidence>
<feature type="compositionally biased region" description="Acidic residues" evidence="2">
    <location>
        <begin position="2393"/>
        <end position="2406"/>
    </location>
</feature>
<dbReference type="InterPro" id="IPR016024">
    <property type="entry name" value="ARM-type_fold"/>
</dbReference>
<dbReference type="GO" id="GO:0005938">
    <property type="term" value="C:cell cortex"/>
    <property type="evidence" value="ECO:0007669"/>
    <property type="project" value="TreeGrafter"/>
</dbReference>
<proteinExistence type="predicted"/>
<dbReference type="GO" id="GO:0000902">
    <property type="term" value="P:cell morphogenesis"/>
    <property type="evidence" value="ECO:0007669"/>
    <property type="project" value="InterPro"/>
</dbReference>
<keyword evidence="7" id="KW-1185">Reference proteome</keyword>
<dbReference type="InterPro" id="IPR025614">
    <property type="entry name" value="Cell_morpho_N"/>
</dbReference>
<dbReference type="InterPro" id="IPR025481">
    <property type="entry name" value="Cell_Morphogen_C"/>
</dbReference>
<feature type="region of interest" description="Disordered" evidence="2">
    <location>
        <begin position="88"/>
        <end position="199"/>
    </location>
</feature>
<dbReference type="Pfam" id="PF14225">
    <property type="entry name" value="MOR2-PAG1_C"/>
    <property type="match status" value="1"/>
</dbReference>
<dbReference type="Pfam" id="PF14228">
    <property type="entry name" value="MOR2-PAG1_mid"/>
    <property type="match status" value="1"/>
</dbReference>
<evidence type="ECO:0000313" key="6">
    <source>
        <dbReference type="EMBL" id="KAF9444887.1"/>
    </source>
</evidence>
<dbReference type="InterPro" id="IPR039867">
    <property type="entry name" value="Furry/Tao3/Mor2"/>
</dbReference>
<feature type="compositionally biased region" description="Polar residues" evidence="2">
    <location>
        <begin position="88"/>
        <end position="105"/>
    </location>
</feature>
<dbReference type="Pfam" id="PF14222">
    <property type="entry name" value="MOR2-PAG1_N"/>
    <property type="match status" value="1"/>
</dbReference>
<evidence type="ECO:0000256" key="2">
    <source>
        <dbReference type="SAM" id="MobiDB-lite"/>
    </source>
</evidence>
<protein>
    <recommendedName>
        <fullName evidence="8">Cell morphogenesis protein</fullName>
    </recommendedName>
</protein>
<evidence type="ECO:0000259" key="5">
    <source>
        <dbReference type="Pfam" id="PF14228"/>
    </source>
</evidence>
<feature type="domain" description="Cell morphogenesis central region" evidence="5">
    <location>
        <begin position="1773"/>
        <end position="1940"/>
    </location>
</feature>
<comment type="caution">
    <text evidence="6">The sequence shown here is derived from an EMBL/GenBank/DDBJ whole genome shotgun (WGS) entry which is preliminary data.</text>
</comment>
<feature type="region of interest" description="Disordered" evidence="2">
    <location>
        <begin position="1"/>
        <end position="31"/>
    </location>
</feature>
<name>A0A9P5X5H6_9AGAR</name>
<dbReference type="EMBL" id="MU151341">
    <property type="protein sequence ID" value="KAF9444887.1"/>
    <property type="molecule type" value="Genomic_DNA"/>
</dbReference>
<dbReference type="PANTHER" id="PTHR12295">
    <property type="entry name" value="FURRY-RELATED"/>
    <property type="match status" value="1"/>
</dbReference>
<keyword evidence="1" id="KW-0175">Coiled coil</keyword>
<feature type="domain" description="Cell morphogenesis protein N-terminal" evidence="3">
    <location>
        <begin position="360"/>
        <end position="911"/>
    </location>
</feature>
<evidence type="ECO:0000259" key="4">
    <source>
        <dbReference type="Pfam" id="PF14225"/>
    </source>
</evidence>
<feature type="region of interest" description="Disordered" evidence="2">
    <location>
        <begin position="2385"/>
        <end position="2425"/>
    </location>
</feature>
<feature type="domain" description="Cell morphogenesis protein C-terminal" evidence="4">
    <location>
        <begin position="1982"/>
        <end position="2231"/>
    </location>
</feature>
<sequence>MSEGIQITIPDFDDGGAGSTPTPFGRSGGGFGFGGGFGGASSGWDSPTASTPLAGFGERSFFSHTRGDSSASIDSTNSLTTKGFTAKRSTTFGHSSQPSVSTTGSAFGKKPSFASIRNAFKSSGKNNNDPPPVPQLDTSYPVLKNPFNRSTSSLNHTQPLSSRGASSGFTRPPTPGSSDIRFGRSKSKSHGYAKHSHSGSTFHTSEFGVDLGHPFSASPPPMPPLPFGQFSRSDTPPTDLDEEKVVMDPKTPSDFALHAVFIRFVTFAERKIEDFLRHPLDRDPLLPDFMGPGIDIKFDETLRSLGQIAQKQSKAVIDSIMRWRRSQNETVGGEFVRFHASQSPGSSRNRTHDIPYVLNERKSMASIYIMCRALIDVLSSIPKDALGEAMGYNLEETTFEQFRRPDLRLLIQSVNHRTNAELYATLLGHIANIRFMSVTDRFLAELGPITNGQVPKDADVKYENLVKGLRHIKINVWPYEAFEEGAEFMEPLAKAFGNAHGLRLKSTFAETLVHILHPISKTAQAETNNPQWAKAIEIIYPKAREMMSKPRYWQVAFPLTITSLCVAPQAFFLKHWVSCFEASISKLKEKPTRVMAMNGISRLIWTYLYRCQESPSTTATKLDNVMKYFFHSTKLSTFHLDDRLEFLTYMVHFVLSRHFDIGRELCLELLQEAALQKNANTATLSPDKITIAVQATLHSLYLMEKEHGVPAWPSTHDFSVVPPKEDYPTSSTVLPTALASKTVIQEYVNRVGTALGLIATYCDNTIGNMSVLEEQWSYSRINPSFEESSNYLIRKHGDFYVTAYPMHLLPQINLLQTCFTAWPRCLHSSIPFGDAVDMLLRGVLHVEPSLSEAAVEAVKRIMEEPSNASTVIRQFTAFLFSPVSILQASGSQLLVECIKFLTLWKAMVERWKMHMIQMDIATLVAEIEEVERQCHDIEAASLFLLAHGAMGVRAVGVEVIRILGSFVEDARKLQADVTLTLHITDRLLHGMEHAYLDGYDDLLEQPELERLKQRKNDGKSDLILDIASSPHDFDKKLWRYVYPSFMQTCMDYGGPSLPLFRDMLAAAALRFHPQISQLAGLSNSKNTSRGGSVGNNNEKDGLRMIRDSKGVIDQWHIWMKTICSTAILPETNPSGAPSQPTPAHVSADPQVELRKYPNSRYLFKRLTPFLDSEYTLFRDIAVLCISSFPSNVYPQLLEDLKSLAGRQTDYDPRVKVAGGIAMPMDGNIGLLGSRQFVEDARTKAGVNGLAASMDRSRRQERLHSAVARIYFLTAHLLQSQRSTGRQTSLMNILTFIRSTQGFLSTPEMRENHSLQRLRRYFCGTIERVFDALASIKDADRFVAANMHLTLYRLCEEWCQFGAQSDGAVKRLHLMQKTAAANGGPQMEAADVVERFQAETTLLSHAAVGALASLCTKALFPPEYSANSPTERSDERLSPELLKPLGAPAVLDRLKAICASAHAPSQARGRKALKSILTSPQLTGEMIAGIMTRAVVLAAEANSSSRQFFEVVSDIVCSNDARSFDFSQVVCLGFSNLRHSDPDIRHRSFHLLEAIHHQSQGLLTMSTFEATAGGSASCAYIHAHRAISDFLAGEHPDQAMNMLKQVGEWLPHLPSTPSTANVILLLLQSLEFWLPHIVLMTEDRTSLSQEGITCLYYLTLLTLRYNQSHPEQILVMWAKLVDPPNPSNGHAAIRFLLEQANKVGNTKFISCATNVVTGLCQTHVGRQIFEDLCSVIEPARMLPAIDHKLNFPKEEDIDLWSNLNDLFFDEPRLVLGSAQYAWLFLSDVALQRSWDCKSQLPVLLHALFTHIDHRNNFVRQRAQSMLFQILRAWTPGYSELADRTIARARPSVKEAITQLESEIEQHYWKEDDPPEVCGTKMEWLCSRAIGFLEPLHPQIASHWGSLSLSWGTSCSIRSVAFRSLQLFRALMPRIKQSDFALLLGRLTNTIAAADENIQSFTSEILLTIIAIAKAGGADRSLLPQLFWCTCACLSTTVENEFLQALGLLEAVLARIDLDDPSTFDLLMSQRPVDWEGQPFLQQLLLKGLRSSVTSEATMKTLQTLAKVEDDRLIDASGGRVRDLYTVSLPWCLHAMVNDSRGSALVEFAENISHLAGQEGRQSIARIMSSFSKGAFRTKDDFMRQSISSLREHYGSHYWTEIVTLLLGLVLNSERWLRIHAMQIVKILFQQRETWNPVELLGSELLMPLLRLLETDLAPQALDVLEEPMAMSGGLPAKHVLRMSMHGRLSQRVPTTITTVFGVPEESGWCVAQIDTLRDACRANVMAVFDTCCMPSRPSQIIFEPEIEAITAMDHTTAVEDLGGLVKNLHDLTSYFQDDGEPFGIGTPSMPSRKVEARVAAILAKSTATEMISDVPQTPFLDVFEVRHDGGSAESDNESDSESDEDAFVFDSPAPQDEVTMNGSRFR</sequence>
<feature type="region of interest" description="Disordered" evidence="2">
    <location>
        <begin position="211"/>
        <end position="242"/>
    </location>
</feature>
<dbReference type="Proteomes" id="UP000807342">
    <property type="component" value="Unassembled WGS sequence"/>
</dbReference>
<dbReference type="PANTHER" id="PTHR12295:SF30">
    <property type="entry name" value="PROTEIN FURRY"/>
    <property type="match status" value="1"/>
</dbReference>
<accession>A0A9P5X5H6</accession>
<organism evidence="6 7">
    <name type="scientific">Macrolepiota fuliginosa MF-IS2</name>
    <dbReference type="NCBI Taxonomy" id="1400762"/>
    <lineage>
        <taxon>Eukaryota</taxon>
        <taxon>Fungi</taxon>
        <taxon>Dikarya</taxon>
        <taxon>Basidiomycota</taxon>
        <taxon>Agaricomycotina</taxon>
        <taxon>Agaricomycetes</taxon>
        <taxon>Agaricomycetidae</taxon>
        <taxon>Agaricales</taxon>
        <taxon>Agaricineae</taxon>
        <taxon>Agaricaceae</taxon>
        <taxon>Macrolepiota</taxon>
    </lineage>
</organism>
<dbReference type="InterPro" id="IPR029473">
    <property type="entry name" value="MOR2-PAG1_mid"/>
</dbReference>
<feature type="coiled-coil region" evidence="1">
    <location>
        <begin position="913"/>
        <end position="940"/>
    </location>
</feature>
<evidence type="ECO:0008006" key="8">
    <source>
        <dbReference type="Google" id="ProtNLM"/>
    </source>
</evidence>